<dbReference type="GO" id="GO:0005794">
    <property type="term" value="C:Golgi apparatus"/>
    <property type="evidence" value="ECO:0007669"/>
    <property type="project" value="UniProtKB-SubCell"/>
</dbReference>
<dbReference type="KEGG" id="ppp:112292721"/>
<dbReference type="Gramene" id="Pp3c15_15060V3.1">
    <property type="protein sequence ID" value="Pp3c15_15060V3.1"/>
    <property type="gene ID" value="Pp3c15_15060"/>
</dbReference>
<reference evidence="7 9" key="2">
    <citation type="journal article" date="2018" name="Plant J.">
        <title>The Physcomitrella patens chromosome-scale assembly reveals moss genome structure and evolution.</title>
        <authorList>
            <person name="Lang D."/>
            <person name="Ullrich K.K."/>
            <person name="Murat F."/>
            <person name="Fuchs J."/>
            <person name="Jenkins J."/>
            <person name="Haas F.B."/>
            <person name="Piednoel M."/>
            <person name="Gundlach H."/>
            <person name="Van Bel M."/>
            <person name="Meyberg R."/>
            <person name="Vives C."/>
            <person name="Morata J."/>
            <person name="Symeonidi A."/>
            <person name="Hiss M."/>
            <person name="Muchero W."/>
            <person name="Kamisugi Y."/>
            <person name="Saleh O."/>
            <person name="Blanc G."/>
            <person name="Decker E.L."/>
            <person name="van Gessel N."/>
            <person name="Grimwood J."/>
            <person name="Hayes R.D."/>
            <person name="Graham S.W."/>
            <person name="Gunter L.E."/>
            <person name="McDaniel S.F."/>
            <person name="Hoernstein S.N.W."/>
            <person name="Larsson A."/>
            <person name="Li F.W."/>
            <person name="Perroud P.F."/>
            <person name="Phillips J."/>
            <person name="Ranjan P."/>
            <person name="Rokshar D.S."/>
            <person name="Rothfels C.J."/>
            <person name="Schneider L."/>
            <person name="Shu S."/>
            <person name="Stevenson D.W."/>
            <person name="Thummler F."/>
            <person name="Tillich M."/>
            <person name="Villarreal Aguilar J.C."/>
            <person name="Widiez T."/>
            <person name="Wong G.K."/>
            <person name="Wymore A."/>
            <person name="Zhang Y."/>
            <person name="Zimmer A.D."/>
            <person name="Quatrano R.S."/>
            <person name="Mayer K.F.X."/>
            <person name="Goodstein D."/>
            <person name="Casacuberta J.M."/>
            <person name="Vandepoele K."/>
            <person name="Reski R."/>
            <person name="Cuming A.C."/>
            <person name="Tuskan G.A."/>
            <person name="Maumus F."/>
            <person name="Salse J."/>
            <person name="Schmutz J."/>
            <person name="Rensing S.A."/>
        </authorList>
    </citation>
    <scope>NUCLEOTIDE SEQUENCE [LARGE SCALE GENOMIC DNA]</scope>
    <source>
        <strain evidence="8 9">cv. Gransden 2004</strain>
    </source>
</reference>
<feature type="compositionally biased region" description="Low complexity" evidence="5">
    <location>
        <begin position="410"/>
        <end position="419"/>
    </location>
</feature>
<accession>A0A2K1JDA5</accession>
<dbReference type="PANTHER" id="PTHR12276">
    <property type="entry name" value="EPSIN/ENT-RELATED"/>
    <property type="match status" value="1"/>
</dbReference>
<dbReference type="RefSeq" id="XP_024397260.1">
    <property type="nucleotide sequence ID" value="XM_024541492.2"/>
</dbReference>
<evidence type="ECO:0000313" key="9">
    <source>
        <dbReference type="Proteomes" id="UP000006727"/>
    </source>
</evidence>
<dbReference type="AlphaFoldDB" id="A0A2K1JDA5"/>
<feature type="compositionally biased region" description="Polar residues" evidence="5">
    <location>
        <begin position="312"/>
        <end position="330"/>
    </location>
</feature>
<evidence type="ECO:0000259" key="6">
    <source>
        <dbReference type="PROSITE" id="PS50942"/>
    </source>
</evidence>
<sequence length="634" mass="68946">MEYLENIKHKVGLGSVDYDNVKKQASFFLRDKINSARLLLTDVTNSQLLAEEATNDDEWGPATKTMAAIADSCRRSDEYPRIVQVLHQRLALVGKQYWRQFLKTLTVVEFLLFHGPEKIVMEFSSDRDLIEDLTRFSYVSERGVDHGLVVRKKAKQVMKLLSEDEYLKEERERAQKLTKSIFGSGSYQSSGSGSGASRYSGFGNTSSSASEGLMLDSDTDDYHVGKKFTEFEERILSEKRGNRQEKSRNEFRGNSTSDWKAFEDDAATFSPKQNSNDSNWADFSSLSPGMSPKLNGSSSFTGKDDLFDEENPSNPLQTSTSSIPKTSVQSPLVKVPGKESKKDPSTTSGPRRTVSKVKMSDFAPTTSSSGEFKLPPPPPPPGGSHAILSKSKPLPPAQPVVDLLNFDSETTGSATGSASPNDDALLSFENPSNVSKSEQSIIDLLTISTTSTRLTDFDSLSTPVSADKTSVAISPGLTQLAPDLFDLGSNSTQNDSDAFAFLRNQLSAHQTGVVKNGGSQGSIPDFMNLNKEVTSSASVPDLFGTVTQEPHLSSNFDVFGEQVLHVKAPSSSVSFSGFEDQTLSEPSSTGATCFPDAVPNLFDPIIPDFASFGVRDTIEKSAAKPSDDFFNLLS</sequence>
<dbReference type="InterPro" id="IPR013809">
    <property type="entry name" value="ENTH"/>
</dbReference>
<dbReference type="InterPro" id="IPR008942">
    <property type="entry name" value="ENTH_VHS"/>
</dbReference>
<dbReference type="Pfam" id="PF01417">
    <property type="entry name" value="ENTH"/>
    <property type="match status" value="1"/>
</dbReference>
<dbReference type="EnsemblPlants" id="Pp3c15_15060V3.1">
    <property type="protein sequence ID" value="Pp3c15_15060V3.1"/>
    <property type="gene ID" value="Pp3c15_15060"/>
</dbReference>
<dbReference type="EnsemblPlants" id="Pp3c15_15060V3.4">
    <property type="protein sequence ID" value="Pp3c15_15060V3.4"/>
    <property type="gene ID" value="Pp3c15_15060"/>
</dbReference>
<dbReference type="Gramene" id="Pp3c15_15060V3.4">
    <property type="protein sequence ID" value="Pp3c15_15060V3.4"/>
    <property type="gene ID" value="Pp3c15_15060"/>
</dbReference>
<dbReference type="STRING" id="3218.A0A2K1JDA5"/>
<dbReference type="GO" id="GO:0005768">
    <property type="term" value="C:endosome"/>
    <property type="evidence" value="ECO:0000318"/>
    <property type="project" value="GO_Central"/>
</dbReference>
<dbReference type="PROSITE" id="PS50942">
    <property type="entry name" value="ENTH"/>
    <property type="match status" value="1"/>
</dbReference>
<dbReference type="GO" id="GO:0006897">
    <property type="term" value="P:endocytosis"/>
    <property type="evidence" value="ECO:0000318"/>
    <property type="project" value="GO_Central"/>
</dbReference>
<gene>
    <name evidence="8" type="primary">LOC112292721</name>
    <name evidence="7" type="ORF">PHYPA_019776</name>
</gene>
<dbReference type="EMBL" id="ABEU02000015">
    <property type="protein sequence ID" value="PNR39498.1"/>
    <property type="molecule type" value="Genomic_DNA"/>
</dbReference>
<dbReference type="RefSeq" id="XP_024397262.1">
    <property type="nucleotide sequence ID" value="XM_024541494.2"/>
</dbReference>
<feature type="region of interest" description="Disordered" evidence="5">
    <location>
        <begin position="268"/>
        <end position="431"/>
    </location>
</feature>
<evidence type="ECO:0000313" key="8">
    <source>
        <dbReference type="EnsemblPlants" id="Pp3c15_15060V3.1"/>
    </source>
</evidence>
<dbReference type="GO" id="GO:0030276">
    <property type="term" value="F:clathrin binding"/>
    <property type="evidence" value="ECO:0000318"/>
    <property type="project" value="GO_Central"/>
</dbReference>
<feature type="region of interest" description="Disordered" evidence="5">
    <location>
        <begin position="239"/>
        <end position="258"/>
    </location>
</feature>
<feature type="region of interest" description="Disordered" evidence="5">
    <location>
        <begin position="184"/>
        <end position="203"/>
    </location>
</feature>
<keyword evidence="3" id="KW-0333">Golgi apparatus</keyword>
<dbReference type="OrthoDB" id="4033880at2759"/>
<dbReference type="Gramene" id="Pp3c15_15060V3.3">
    <property type="protein sequence ID" value="Pp3c15_15060V3.3"/>
    <property type="gene ID" value="Pp3c15_15060"/>
</dbReference>
<feature type="compositionally biased region" description="Basic and acidic residues" evidence="5">
    <location>
        <begin position="239"/>
        <end position="251"/>
    </location>
</feature>
<name>A0A2K1JDA5_PHYPA</name>
<dbReference type="PANTHER" id="PTHR12276:SF95">
    <property type="entry name" value="ENTH_VHS FAMILY PROTEIN"/>
    <property type="match status" value="1"/>
</dbReference>
<evidence type="ECO:0000256" key="5">
    <source>
        <dbReference type="SAM" id="MobiDB-lite"/>
    </source>
</evidence>
<dbReference type="EnsemblPlants" id="Pp3c15_15060V3.3">
    <property type="protein sequence ID" value="Pp3c15_15060V3.3"/>
    <property type="gene ID" value="Pp3c15_15060"/>
</dbReference>
<evidence type="ECO:0000313" key="7">
    <source>
        <dbReference type="EMBL" id="PNR39498.1"/>
    </source>
</evidence>
<dbReference type="Gene3D" id="1.25.40.90">
    <property type="match status" value="1"/>
</dbReference>
<feature type="domain" description="ENTH" evidence="6">
    <location>
        <begin position="38"/>
        <end position="171"/>
    </location>
</feature>
<dbReference type="SMART" id="SM00273">
    <property type="entry name" value="ENTH"/>
    <property type="match status" value="1"/>
</dbReference>
<keyword evidence="4" id="KW-0968">Cytoplasmic vesicle</keyword>
<dbReference type="SUPFAM" id="SSF48464">
    <property type="entry name" value="ENTH/VHS domain"/>
    <property type="match status" value="1"/>
</dbReference>
<evidence type="ECO:0000256" key="3">
    <source>
        <dbReference type="ARBA" id="ARBA00023034"/>
    </source>
</evidence>
<dbReference type="GO" id="GO:0005543">
    <property type="term" value="F:phospholipid binding"/>
    <property type="evidence" value="ECO:0000318"/>
    <property type="project" value="GO_Central"/>
</dbReference>
<dbReference type="Gramene" id="Pp3c15_15060V3.2">
    <property type="protein sequence ID" value="Pp3c15_15060V3.2"/>
    <property type="gene ID" value="Pp3c15_15060"/>
</dbReference>
<evidence type="ECO:0000256" key="2">
    <source>
        <dbReference type="ARBA" id="ARBA00004555"/>
    </source>
</evidence>
<proteinExistence type="predicted"/>
<organism evidence="7">
    <name type="scientific">Physcomitrium patens</name>
    <name type="common">Spreading-leaved earth moss</name>
    <name type="synonym">Physcomitrella patens</name>
    <dbReference type="NCBI Taxonomy" id="3218"/>
    <lineage>
        <taxon>Eukaryota</taxon>
        <taxon>Viridiplantae</taxon>
        <taxon>Streptophyta</taxon>
        <taxon>Embryophyta</taxon>
        <taxon>Bryophyta</taxon>
        <taxon>Bryophytina</taxon>
        <taxon>Bryopsida</taxon>
        <taxon>Funariidae</taxon>
        <taxon>Funariales</taxon>
        <taxon>Funariaceae</taxon>
        <taxon>Physcomitrium</taxon>
    </lineage>
</organism>
<dbReference type="GO" id="GO:0005886">
    <property type="term" value="C:plasma membrane"/>
    <property type="evidence" value="ECO:0000318"/>
    <property type="project" value="GO_Central"/>
</dbReference>
<dbReference type="PaxDb" id="3218-PP1S104_54V6.2"/>
<reference evidence="7 9" key="1">
    <citation type="journal article" date="2008" name="Science">
        <title>The Physcomitrella genome reveals evolutionary insights into the conquest of land by plants.</title>
        <authorList>
            <person name="Rensing S."/>
            <person name="Lang D."/>
            <person name="Zimmer A."/>
            <person name="Terry A."/>
            <person name="Salamov A."/>
            <person name="Shapiro H."/>
            <person name="Nishiyama T."/>
            <person name="Perroud P.-F."/>
            <person name="Lindquist E."/>
            <person name="Kamisugi Y."/>
            <person name="Tanahashi T."/>
            <person name="Sakakibara K."/>
            <person name="Fujita T."/>
            <person name="Oishi K."/>
            <person name="Shin-I T."/>
            <person name="Kuroki Y."/>
            <person name="Toyoda A."/>
            <person name="Suzuki Y."/>
            <person name="Hashimoto A."/>
            <person name="Yamaguchi K."/>
            <person name="Sugano A."/>
            <person name="Kohara Y."/>
            <person name="Fujiyama A."/>
            <person name="Anterola A."/>
            <person name="Aoki S."/>
            <person name="Ashton N."/>
            <person name="Barbazuk W.B."/>
            <person name="Barker E."/>
            <person name="Bennetzen J."/>
            <person name="Bezanilla M."/>
            <person name="Blankenship R."/>
            <person name="Cho S.H."/>
            <person name="Dutcher S."/>
            <person name="Estelle M."/>
            <person name="Fawcett J.A."/>
            <person name="Gundlach H."/>
            <person name="Hanada K."/>
            <person name="Heyl A."/>
            <person name="Hicks K.A."/>
            <person name="Hugh J."/>
            <person name="Lohr M."/>
            <person name="Mayer K."/>
            <person name="Melkozernov A."/>
            <person name="Murata T."/>
            <person name="Nelson D."/>
            <person name="Pils B."/>
            <person name="Prigge M."/>
            <person name="Reiss B."/>
            <person name="Renner T."/>
            <person name="Rombauts S."/>
            <person name="Rushton P."/>
            <person name="Sanderfoot A."/>
            <person name="Schween G."/>
            <person name="Shiu S.-H."/>
            <person name="Stueber K."/>
            <person name="Theodoulou F.L."/>
            <person name="Tu H."/>
            <person name="Van de Peer Y."/>
            <person name="Verrier P.J."/>
            <person name="Waters E."/>
            <person name="Wood A."/>
            <person name="Yang L."/>
            <person name="Cove D."/>
            <person name="Cuming A."/>
            <person name="Hasebe M."/>
            <person name="Lucas S."/>
            <person name="Mishler D.B."/>
            <person name="Reski R."/>
            <person name="Grigoriev I."/>
            <person name="Quatrano R.S."/>
            <person name="Boore J.L."/>
        </authorList>
    </citation>
    <scope>NUCLEOTIDE SEQUENCE [LARGE SCALE GENOMIC DNA]</scope>
    <source>
        <strain evidence="8 9">cv. Gransden 2004</strain>
    </source>
</reference>
<reference evidence="8" key="3">
    <citation type="submission" date="2020-12" db="UniProtKB">
        <authorList>
            <consortium name="EnsemblPlants"/>
        </authorList>
    </citation>
    <scope>IDENTIFICATION</scope>
</reference>
<protein>
    <recommendedName>
        <fullName evidence="6">ENTH domain-containing protein</fullName>
    </recommendedName>
</protein>
<keyword evidence="9" id="KW-1185">Reference proteome</keyword>
<dbReference type="Proteomes" id="UP000006727">
    <property type="component" value="Chromosome 15"/>
</dbReference>
<evidence type="ECO:0000256" key="4">
    <source>
        <dbReference type="ARBA" id="ARBA00023329"/>
    </source>
</evidence>
<evidence type="ECO:0000256" key="1">
    <source>
        <dbReference type="ARBA" id="ARBA00004132"/>
    </source>
</evidence>
<dbReference type="GeneID" id="112292721"/>
<feature type="compositionally biased region" description="Polar residues" evidence="5">
    <location>
        <begin position="270"/>
        <end position="301"/>
    </location>
</feature>
<dbReference type="GO" id="GO:0030125">
    <property type="term" value="C:clathrin vesicle coat"/>
    <property type="evidence" value="ECO:0000318"/>
    <property type="project" value="GO_Central"/>
</dbReference>
<dbReference type="EnsemblPlants" id="Pp3c15_15060V3.2">
    <property type="protein sequence ID" value="Pp3c15_15060V3.2"/>
    <property type="gene ID" value="Pp3c15_15060"/>
</dbReference>
<dbReference type="RefSeq" id="XP_024397258.1">
    <property type="nucleotide sequence ID" value="XM_024541490.2"/>
</dbReference>
<comment type="subcellular location">
    <subcellularLocation>
        <location evidence="1">Cytoplasmic vesicle</location>
        <location evidence="1">Clathrin-coated vesicle</location>
    </subcellularLocation>
    <subcellularLocation>
        <location evidence="2">Golgi apparatus</location>
    </subcellularLocation>
</comment>
<dbReference type="CDD" id="cd03571">
    <property type="entry name" value="ENTH"/>
    <property type="match status" value="1"/>
</dbReference>
<dbReference type="RefSeq" id="XP_024397259.1">
    <property type="nucleotide sequence ID" value="XM_024541491.2"/>
</dbReference>